<protein>
    <submittedName>
        <fullName evidence="7">Uncharacterized protein</fullName>
    </submittedName>
</protein>
<reference evidence="8" key="1">
    <citation type="journal article" date="2017" name="Nat. Microbiol.">
        <title>Global analysis of biosynthetic gene clusters reveals vast potential of secondary metabolite production in Penicillium species.</title>
        <authorList>
            <person name="Nielsen J.C."/>
            <person name="Grijseels S."/>
            <person name="Prigent S."/>
            <person name="Ji B."/>
            <person name="Dainat J."/>
            <person name="Nielsen K.F."/>
            <person name="Frisvad J.C."/>
            <person name="Workman M."/>
            <person name="Nielsen J."/>
        </authorList>
    </citation>
    <scope>NUCLEOTIDE SEQUENCE [LARGE SCALE GENOMIC DNA]</scope>
    <source>
        <strain evidence="8">IBT 29525</strain>
    </source>
</reference>
<feature type="transmembrane region" description="Helical" evidence="6">
    <location>
        <begin position="39"/>
        <end position="61"/>
    </location>
</feature>
<feature type="transmembrane region" description="Helical" evidence="6">
    <location>
        <begin position="144"/>
        <end position="164"/>
    </location>
</feature>
<feature type="transmembrane region" description="Helical" evidence="6">
    <location>
        <begin position="271"/>
        <end position="289"/>
    </location>
</feature>
<evidence type="ECO:0000256" key="6">
    <source>
        <dbReference type="SAM" id="Phobius"/>
    </source>
</evidence>
<feature type="transmembrane region" description="Helical" evidence="6">
    <location>
        <begin position="114"/>
        <end position="132"/>
    </location>
</feature>
<keyword evidence="4 6" id="KW-1133">Transmembrane helix</keyword>
<evidence type="ECO:0000256" key="2">
    <source>
        <dbReference type="ARBA" id="ARBA00022448"/>
    </source>
</evidence>
<keyword evidence="8" id="KW-1185">Reference proteome</keyword>
<name>A0A1V6RDI5_9EURO</name>
<evidence type="ECO:0000313" key="8">
    <source>
        <dbReference type="Proteomes" id="UP000191612"/>
    </source>
</evidence>
<dbReference type="PANTHER" id="PTHR45649:SF14">
    <property type="entry name" value="GABA PERMEASE"/>
    <property type="match status" value="1"/>
</dbReference>
<accession>A0A1V6RDI5</accession>
<comment type="subcellular location">
    <subcellularLocation>
        <location evidence="1">Membrane</location>
        <topology evidence="1">Multi-pass membrane protein</topology>
    </subcellularLocation>
</comment>
<evidence type="ECO:0000256" key="1">
    <source>
        <dbReference type="ARBA" id="ARBA00004141"/>
    </source>
</evidence>
<dbReference type="Pfam" id="PF13520">
    <property type="entry name" value="AA_permease_2"/>
    <property type="match status" value="1"/>
</dbReference>
<evidence type="ECO:0000256" key="3">
    <source>
        <dbReference type="ARBA" id="ARBA00022692"/>
    </source>
</evidence>
<comment type="caution">
    <text evidence="7">The sequence shown here is derived from an EMBL/GenBank/DDBJ whole genome shotgun (WGS) entry which is preliminary data.</text>
</comment>
<dbReference type="GO" id="GO:0016020">
    <property type="term" value="C:membrane"/>
    <property type="evidence" value="ECO:0007669"/>
    <property type="project" value="UniProtKB-SubCell"/>
</dbReference>
<feature type="transmembrane region" description="Helical" evidence="6">
    <location>
        <begin position="337"/>
        <end position="356"/>
    </location>
</feature>
<evidence type="ECO:0000256" key="5">
    <source>
        <dbReference type="ARBA" id="ARBA00023136"/>
    </source>
</evidence>
<feature type="transmembrane region" description="Helical" evidence="6">
    <location>
        <begin position="295"/>
        <end position="317"/>
    </location>
</feature>
<proteinExistence type="predicted"/>
<dbReference type="InterPro" id="IPR002293">
    <property type="entry name" value="AA/rel_permease1"/>
</dbReference>
<dbReference type="PIRSF" id="PIRSF006060">
    <property type="entry name" value="AA_transporter"/>
    <property type="match status" value="1"/>
</dbReference>
<keyword evidence="2" id="KW-0813">Transport</keyword>
<dbReference type="PANTHER" id="PTHR45649">
    <property type="entry name" value="AMINO-ACID PERMEASE BAT1"/>
    <property type="match status" value="1"/>
</dbReference>
<dbReference type="Gene3D" id="1.20.1740.10">
    <property type="entry name" value="Amino acid/polyamine transporter I"/>
    <property type="match status" value="1"/>
</dbReference>
<keyword evidence="3 6" id="KW-0812">Transmembrane</keyword>
<feature type="transmembrane region" description="Helical" evidence="6">
    <location>
        <begin position="73"/>
        <end position="93"/>
    </location>
</feature>
<evidence type="ECO:0000256" key="4">
    <source>
        <dbReference type="ARBA" id="ARBA00022989"/>
    </source>
</evidence>
<feature type="transmembrane region" description="Helical" evidence="6">
    <location>
        <begin position="368"/>
        <end position="387"/>
    </location>
</feature>
<dbReference type="Proteomes" id="UP000191612">
    <property type="component" value="Unassembled WGS sequence"/>
</dbReference>
<keyword evidence="5 6" id="KW-0472">Membrane</keyword>
<sequence length="404" mass="43509">MPFKNGEMAVQELGSSNYKNRDAEDMAKQGKKQQFQRNFGFLSMLGFTTTMMCTWEAVLFANLTALIDGGPVTLVYGFLFCWFGALVTASSLAEISSIWVTGWMAMIGRWANTAAGVYFAATVTQGLVVLNYPNYVLDGWQGTLMMFAALIICVIVNSIGAKLLPQVEDASFVFGAFENGSGSNNASLTWLIGLAGTNLPFIGYDGPCHMAEEVINASIIVPWCMIGTILATGYDFIEVFYAATKSHAGTSVMTAIPTALVSSESALPLRAVGLCACITGCICIINVGSTAAFNAIISLTTAGLFGSYEIAIVLMLIKKIRGEPIPYGPWKLGKFGIIINIASICFLTIAIFFSFFPAEMPVTLASMNWSIVVFTGEFLIGLVWYLISGRKAYNDPVIESGVNR</sequence>
<dbReference type="AlphaFoldDB" id="A0A1V6RDI5"/>
<organism evidence="7 8">
    <name type="scientific">Penicillium solitum</name>
    <dbReference type="NCBI Taxonomy" id="60172"/>
    <lineage>
        <taxon>Eukaryota</taxon>
        <taxon>Fungi</taxon>
        <taxon>Dikarya</taxon>
        <taxon>Ascomycota</taxon>
        <taxon>Pezizomycotina</taxon>
        <taxon>Eurotiomycetes</taxon>
        <taxon>Eurotiomycetidae</taxon>
        <taxon>Eurotiales</taxon>
        <taxon>Aspergillaceae</taxon>
        <taxon>Penicillium</taxon>
    </lineage>
</organism>
<evidence type="ECO:0000313" key="7">
    <source>
        <dbReference type="EMBL" id="OQD99618.1"/>
    </source>
</evidence>
<dbReference type="STRING" id="60172.A0A1V6RDI5"/>
<gene>
    <name evidence="7" type="ORF">PENSOL_c006G10831</name>
</gene>
<dbReference type="GO" id="GO:0022857">
    <property type="term" value="F:transmembrane transporter activity"/>
    <property type="evidence" value="ECO:0007669"/>
    <property type="project" value="InterPro"/>
</dbReference>
<dbReference type="EMBL" id="MDYO01000006">
    <property type="protein sequence ID" value="OQD99618.1"/>
    <property type="molecule type" value="Genomic_DNA"/>
</dbReference>